<protein>
    <submittedName>
        <fullName evidence="2">Uncharacterized protein</fullName>
    </submittedName>
</protein>
<evidence type="ECO:0000313" key="2">
    <source>
        <dbReference type="EMBL" id="KFQ90750.1"/>
    </source>
</evidence>
<feature type="non-terminal residue" evidence="2">
    <location>
        <position position="1"/>
    </location>
</feature>
<name>A0A091ULK3_NIPNI</name>
<accession>A0A091ULK3</accession>
<proteinExistence type="predicted"/>
<dbReference type="Proteomes" id="UP000053283">
    <property type="component" value="Unassembled WGS sequence"/>
</dbReference>
<gene>
    <name evidence="2" type="ORF">Y956_15888</name>
</gene>
<feature type="region of interest" description="Disordered" evidence="1">
    <location>
        <begin position="29"/>
        <end position="50"/>
    </location>
</feature>
<evidence type="ECO:0000313" key="3">
    <source>
        <dbReference type="Proteomes" id="UP000053283"/>
    </source>
</evidence>
<evidence type="ECO:0000256" key="1">
    <source>
        <dbReference type="SAM" id="MobiDB-lite"/>
    </source>
</evidence>
<keyword evidence="3" id="KW-1185">Reference proteome</keyword>
<feature type="non-terminal residue" evidence="2">
    <location>
        <position position="79"/>
    </location>
</feature>
<dbReference type="EMBL" id="KL409630">
    <property type="protein sequence ID" value="KFQ90750.1"/>
    <property type="molecule type" value="Genomic_DNA"/>
</dbReference>
<reference evidence="2 3" key="1">
    <citation type="submission" date="2014-04" db="EMBL/GenBank/DDBJ databases">
        <title>Genome evolution of avian class.</title>
        <authorList>
            <person name="Zhang G."/>
            <person name="Li C."/>
        </authorList>
    </citation>
    <scope>NUCLEOTIDE SEQUENCE [LARGE SCALE GENOMIC DNA]</scope>
    <source>
        <strain evidence="2">BGI_Y956</strain>
    </source>
</reference>
<sequence length="79" mass="8908">PVFNLRDPQVTGATYLHFIREQRTKVDLPRNRKRTESVPGAGAYDVERGYGTCSPRSPSVVIQGFRRPKKHETGPLTTL</sequence>
<organism evidence="2 3">
    <name type="scientific">Nipponia nippon</name>
    <name type="common">Crested ibis</name>
    <name type="synonym">Ibis nippon</name>
    <dbReference type="NCBI Taxonomy" id="128390"/>
    <lineage>
        <taxon>Eukaryota</taxon>
        <taxon>Metazoa</taxon>
        <taxon>Chordata</taxon>
        <taxon>Craniata</taxon>
        <taxon>Vertebrata</taxon>
        <taxon>Euteleostomi</taxon>
        <taxon>Archelosauria</taxon>
        <taxon>Archosauria</taxon>
        <taxon>Dinosauria</taxon>
        <taxon>Saurischia</taxon>
        <taxon>Theropoda</taxon>
        <taxon>Coelurosauria</taxon>
        <taxon>Aves</taxon>
        <taxon>Neognathae</taxon>
        <taxon>Neoaves</taxon>
        <taxon>Aequornithes</taxon>
        <taxon>Pelecaniformes</taxon>
        <taxon>Threskiornithidae</taxon>
        <taxon>Nipponia</taxon>
    </lineage>
</organism>
<dbReference type="AlphaFoldDB" id="A0A091ULK3"/>